<keyword evidence="4" id="KW-1185">Reference proteome</keyword>
<feature type="signal peptide" evidence="1">
    <location>
        <begin position="1"/>
        <end position="18"/>
    </location>
</feature>
<evidence type="ECO:0000313" key="3">
    <source>
        <dbReference type="EMBL" id="VFT79390.1"/>
    </source>
</evidence>
<evidence type="ECO:0000313" key="2">
    <source>
        <dbReference type="EMBL" id="KAF0717624.1"/>
    </source>
</evidence>
<evidence type="ECO:0000256" key="1">
    <source>
        <dbReference type="SAM" id="SignalP"/>
    </source>
</evidence>
<reference evidence="2" key="2">
    <citation type="submission" date="2019-06" db="EMBL/GenBank/DDBJ databases">
        <title>Genomics analysis of Aphanomyces spp. identifies a new class of oomycete effector associated with host adaptation.</title>
        <authorList>
            <person name="Gaulin E."/>
        </authorList>
    </citation>
    <scope>NUCLEOTIDE SEQUENCE</scope>
    <source>
        <strain evidence="2">CBS 578.67</strain>
    </source>
</reference>
<protein>
    <submittedName>
        <fullName evidence="3">Aste57867_2187 protein</fullName>
    </submittedName>
</protein>
<reference evidence="3 4" key="1">
    <citation type="submission" date="2019-03" db="EMBL/GenBank/DDBJ databases">
        <authorList>
            <person name="Gaulin E."/>
            <person name="Dumas B."/>
        </authorList>
    </citation>
    <scope>NUCLEOTIDE SEQUENCE [LARGE SCALE GENOMIC DNA]</scope>
    <source>
        <strain evidence="3">CBS 568.67</strain>
    </source>
</reference>
<dbReference type="EMBL" id="CAADRA010000229">
    <property type="protein sequence ID" value="VFT79390.1"/>
    <property type="molecule type" value="Genomic_DNA"/>
</dbReference>
<name>A0A485K8F8_9STRA</name>
<gene>
    <name evidence="3" type="primary">Aste57867_2187</name>
    <name evidence="2" type="ORF">As57867_002182</name>
    <name evidence="3" type="ORF">ASTE57867_2187</name>
</gene>
<dbReference type="AlphaFoldDB" id="A0A485K8F8"/>
<sequence length="171" mass="17778">MSLFALTTVFVAAAVAEATIDCGCHLVRCETSRGILTECQNPARRGCCHGIGYWLDETSDQRQSCCMDATGAPFLVPGDCPLVVTTAVAPPPPFPCVQVSVVGDATYCLITGPVCSAMPGSVCPRRGDVAIADCTSTLPSYDVRTKTCVAKRDASCKALPSGGVGCVWNPV</sequence>
<evidence type="ECO:0000313" key="4">
    <source>
        <dbReference type="Proteomes" id="UP000332933"/>
    </source>
</evidence>
<keyword evidence="1" id="KW-0732">Signal</keyword>
<organism evidence="3 4">
    <name type="scientific">Aphanomyces stellatus</name>
    <dbReference type="NCBI Taxonomy" id="120398"/>
    <lineage>
        <taxon>Eukaryota</taxon>
        <taxon>Sar</taxon>
        <taxon>Stramenopiles</taxon>
        <taxon>Oomycota</taxon>
        <taxon>Saprolegniomycetes</taxon>
        <taxon>Saprolegniales</taxon>
        <taxon>Verrucalvaceae</taxon>
        <taxon>Aphanomyces</taxon>
    </lineage>
</organism>
<dbReference type="EMBL" id="VJMH01000229">
    <property type="protein sequence ID" value="KAF0717624.1"/>
    <property type="molecule type" value="Genomic_DNA"/>
</dbReference>
<proteinExistence type="predicted"/>
<feature type="chain" id="PRO_5036355364" evidence="1">
    <location>
        <begin position="19"/>
        <end position="171"/>
    </location>
</feature>
<dbReference type="OrthoDB" id="102553at2759"/>
<accession>A0A485K8F8</accession>
<dbReference type="Proteomes" id="UP000332933">
    <property type="component" value="Unassembled WGS sequence"/>
</dbReference>